<organism evidence="2 3">
    <name type="scientific">Mycobacterium simiae</name>
    <name type="common">Mycobacterium habana</name>
    <dbReference type="NCBI Taxonomy" id="1784"/>
    <lineage>
        <taxon>Bacteria</taxon>
        <taxon>Bacillati</taxon>
        <taxon>Actinomycetota</taxon>
        <taxon>Actinomycetes</taxon>
        <taxon>Mycobacteriales</taxon>
        <taxon>Mycobacteriaceae</taxon>
        <taxon>Mycobacterium</taxon>
        <taxon>Mycobacterium simiae complex</taxon>
    </lineage>
</organism>
<evidence type="ECO:0000259" key="1">
    <source>
        <dbReference type="Pfam" id="PF06527"/>
    </source>
</evidence>
<evidence type="ECO:0000313" key="2">
    <source>
        <dbReference type="EMBL" id="ORJ54295.1"/>
    </source>
</evidence>
<dbReference type="Proteomes" id="UP000193040">
    <property type="component" value="Unassembled WGS sequence"/>
</dbReference>
<dbReference type="InterPro" id="IPR009492">
    <property type="entry name" value="TniQ"/>
</dbReference>
<feature type="domain" description="TniQ" evidence="1">
    <location>
        <begin position="9"/>
        <end position="142"/>
    </location>
</feature>
<dbReference type="Pfam" id="PF06527">
    <property type="entry name" value="TniQ"/>
    <property type="match status" value="1"/>
</dbReference>
<dbReference type="EMBL" id="MZZM01000034">
    <property type="protein sequence ID" value="ORJ54295.1"/>
    <property type="molecule type" value="Genomic_DNA"/>
</dbReference>
<gene>
    <name evidence="2" type="ORF">B5M45_27010</name>
</gene>
<proteinExistence type="predicted"/>
<accession>A0A1X0XN31</accession>
<dbReference type="RefSeq" id="WP_084163669.1">
    <property type="nucleotide sequence ID" value="NZ_MZZM01000034.1"/>
</dbReference>
<sequence length="576" mass="63826">MRVARRWLPLQVQPLEGESIDSWLEASARAMGGTVGTLAAAAKLPATAKPHWLTWLLPEQEQLLEAATGVPAESFEAMTLSKYDGTALHIDAYTERLNPKFPFGALPRSRFCPACLCETGGRWQLRWRLGWSFACLEHNCLLVDQCPGCGSYQRSTQYYRRIQPPATCRCGLPLGTVPTLRWTDRHNFSWAQEAVNEVIDDGYADFGIFDTHVRLLQEVLEAVRSLANRILNYSSTHGLTIEDVEDDLTGEHTVGFASSQARETLNNKAPLRALDVAVGTTLALKVLWDASVTDCGMAARWFIAGQNATSGPAEIRSCARDSDIAAAIVLKARNADMGPELQLRYRSATTLPCAPSPGQKRIQKKAARLPAAIWSQWASVLLSGRRKTLVLRETLSCATLLVGATIRPVAAVRLLGVVESHSILNNRLWVLCDSSYWEPMQQALVRLSDFLEQGDGGRINYERRRQLDYSLLVSDDFWQQQVEGDAGSLPTVSSVVAARCYLIERISGSPRLALHFHPELDYWSLTKLVAAFTAHLTEPTVAALDQRARSFLAEQGVSEPVYWHPPLKLLEGLDFS</sequence>
<reference evidence="2 3" key="1">
    <citation type="submission" date="2017-03" db="EMBL/GenBank/DDBJ databases">
        <title>Genomic insights into Mycobacterium simiae human colonization.</title>
        <authorList>
            <person name="Steffani J.L."/>
            <person name="Brunck M.E."/>
            <person name="Cruz E."/>
            <person name="Montiel R."/>
            <person name="Barona F."/>
        </authorList>
    </citation>
    <scope>NUCLEOTIDE SEQUENCE [LARGE SCALE GENOMIC DNA]</scope>
    <source>
        <strain evidence="2 3">MsiGto</strain>
    </source>
</reference>
<name>A0A1X0XN31_MYCSI</name>
<protein>
    <recommendedName>
        <fullName evidence="1">TniQ domain-containing protein</fullName>
    </recommendedName>
</protein>
<evidence type="ECO:0000313" key="3">
    <source>
        <dbReference type="Proteomes" id="UP000193040"/>
    </source>
</evidence>
<keyword evidence="3" id="KW-1185">Reference proteome</keyword>
<comment type="caution">
    <text evidence="2">The sequence shown here is derived from an EMBL/GenBank/DDBJ whole genome shotgun (WGS) entry which is preliminary data.</text>
</comment>
<dbReference type="AlphaFoldDB" id="A0A1X0XN31"/>